<sequence length="70" mass="7251">MCDELRGSELVAVMTVSFPDAGNVEAIGIDTEGAVVFTVDDLESEIEPVKEYSGVCSVSAVTVVVAVVTT</sequence>
<dbReference type="EMBL" id="JAEUBD010000108">
    <property type="protein sequence ID" value="KAH3677498.1"/>
    <property type="molecule type" value="Genomic_DNA"/>
</dbReference>
<dbReference type="Proteomes" id="UP000788993">
    <property type="component" value="Unassembled WGS sequence"/>
</dbReference>
<reference evidence="1" key="1">
    <citation type="journal article" date="2021" name="Open Biol.">
        <title>Shared evolutionary footprints suggest mitochondrial oxidative damage underlies multiple complex I losses in fungi.</title>
        <authorList>
            <person name="Schikora-Tamarit M.A."/>
            <person name="Marcet-Houben M."/>
            <person name="Nosek J."/>
            <person name="Gabaldon T."/>
        </authorList>
    </citation>
    <scope>NUCLEOTIDE SEQUENCE</scope>
    <source>
        <strain evidence="1">NCAIM Y.01608</strain>
    </source>
</reference>
<evidence type="ECO:0000313" key="2">
    <source>
        <dbReference type="Proteomes" id="UP000788993"/>
    </source>
</evidence>
<dbReference type="AlphaFoldDB" id="A0A9P8PSG3"/>
<evidence type="ECO:0000313" key="1">
    <source>
        <dbReference type="EMBL" id="KAH3677498.1"/>
    </source>
</evidence>
<gene>
    <name evidence="1" type="ORF">OGATHE_000972</name>
</gene>
<protein>
    <submittedName>
        <fullName evidence="1">Uncharacterized protein</fullName>
    </submittedName>
</protein>
<keyword evidence="2" id="KW-1185">Reference proteome</keyword>
<organism evidence="1 2">
    <name type="scientific">Ogataea polymorpha</name>
    <dbReference type="NCBI Taxonomy" id="460523"/>
    <lineage>
        <taxon>Eukaryota</taxon>
        <taxon>Fungi</taxon>
        <taxon>Dikarya</taxon>
        <taxon>Ascomycota</taxon>
        <taxon>Saccharomycotina</taxon>
        <taxon>Pichiomycetes</taxon>
        <taxon>Pichiales</taxon>
        <taxon>Pichiaceae</taxon>
        <taxon>Ogataea</taxon>
    </lineage>
</organism>
<name>A0A9P8PSG3_9ASCO</name>
<proteinExistence type="predicted"/>
<accession>A0A9P8PSG3</accession>
<reference evidence="1" key="2">
    <citation type="submission" date="2021-01" db="EMBL/GenBank/DDBJ databases">
        <authorList>
            <person name="Schikora-Tamarit M.A."/>
        </authorList>
    </citation>
    <scope>NUCLEOTIDE SEQUENCE</scope>
    <source>
        <strain evidence="1">NCAIM Y.01608</strain>
    </source>
</reference>
<comment type="caution">
    <text evidence="1">The sequence shown here is derived from an EMBL/GenBank/DDBJ whole genome shotgun (WGS) entry which is preliminary data.</text>
</comment>